<name>A0A3N2DZ27_9GAMM</name>
<evidence type="ECO:0000313" key="1">
    <source>
        <dbReference type="EMBL" id="ROS05121.1"/>
    </source>
</evidence>
<gene>
    <name evidence="1" type="ORF">EDC56_0646</name>
</gene>
<organism evidence="1 2">
    <name type="scientific">Sinobacterium caligoides</name>
    <dbReference type="NCBI Taxonomy" id="933926"/>
    <lineage>
        <taxon>Bacteria</taxon>
        <taxon>Pseudomonadati</taxon>
        <taxon>Pseudomonadota</taxon>
        <taxon>Gammaproteobacteria</taxon>
        <taxon>Cellvibrionales</taxon>
        <taxon>Spongiibacteraceae</taxon>
        <taxon>Sinobacterium</taxon>
    </lineage>
</organism>
<sequence length="164" mass="18311">MPSTTKINSVWSEIERQIFSTVGFVTPDQHARTSGVVHTLDDNKVYFSVENQSWKARHIAKNPYVSLTVIAPRRIPLLPWVKLPPATISFSGKAVITNFSERSPAIKQALFRGTANKKAVAKALLVEVVPQGYFLTYGIGMPFWKMVNPSKAQQRVKIAPRTTC</sequence>
<reference evidence="1 2" key="1">
    <citation type="submission" date="2018-11" db="EMBL/GenBank/DDBJ databases">
        <title>Genomic Encyclopedia of Type Strains, Phase IV (KMG-IV): sequencing the most valuable type-strain genomes for metagenomic binning, comparative biology and taxonomic classification.</title>
        <authorList>
            <person name="Goeker M."/>
        </authorList>
    </citation>
    <scope>NUCLEOTIDE SEQUENCE [LARGE SCALE GENOMIC DNA]</scope>
    <source>
        <strain evidence="1 2">DSM 100316</strain>
    </source>
</reference>
<accession>A0A3N2DZ27</accession>
<dbReference type="Proteomes" id="UP000275394">
    <property type="component" value="Unassembled WGS sequence"/>
</dbReference>
<comment type="caution">
    <text evidence="1">The sequence shown here is derived from an EMBL/GenBank/DDBJ whole genome shotgun (WGS) entry which is preliminary data.</text>
</comment>
<keyword evidence="2" id="KW-1185">Reference proteome</keyword>
<dbReference type="RefSeq" id="WP_123711063.1">
    <property type="nucleotide sequence ID" value="NZ_RKHR01000003.1"/>
</dbReference>
<dbReference type="OrthoDB" id="4827196at2"/>
<dbReference type="EMBL" id="RKHR01000003">
    <property type="protein sequence ID" value="ROS05121.1"/>
    <property type="molecule type" value="Genomic_DNA"/>
</dbReference>
<dbReference type="InterPro" id="IPR012349">
    <property type="entry name" value="Split_barrel_FMN-bd"/>
</dbReference>
<proteinExistence type="predicted"/>
<protein>
    <submittedName>
        <fullName evidence="1">Pyridoxamine 5'-phosphate oxidase</fullName>
    </submittedName>
</protein>
<evidence type="ECO:0000313" key="2">
    <source>
        <dbReference type="Proteomes" id="UP000275394"/>
    </source>
</evidence>
<dbReference type="Gene3D" id="2.30.110.10">
    <property type="entry name" value="Electron Transport, Fmn-binding Protein, Chain A"/>
    <property type="match status" value="1"/>
</dbReference>
<dbReference type="AlphaFoldDB" id="A0A3N2DZ27"/>
<dbReference type="SUPFAM" id="SSF50475">
    <property type="entry name" value="FMN-binding split barrel"/>
    <property type="match status" value="1"/>
</dbReference>